<evidence type="ECO:0000313" key="2">
    <source>
        <dbReference type="Proteomes" id="UP000524246"/>
    </source>
</evidence>
<gene>
    <name evidence="1" type="ORF">GYA55_11140</name>
</gene>
<organism evidence="1 2">
    <name type="scientific">SAR324 cluster bacterium</name>
    <dbReference type="NCBI Taxonomy" id="2024889"/>
    <lineage>
        <taxon>Bacteria</taxon>
        <taxon>Deltaproteobacteria</taxon>
        <taxon>SAR324 cluster</taxon>
    </lineage>
</organism>
<dbReference type="AlphaFoldDB" id="A0A7X9FT79"/>
<sequence>MNTNKIEENGHRELKVLASNLLGDYSRSMRKLTIIISLFLSGFLIQPHRAFSCDYCGIYTPISAREFNTGSWNFGISETLLGFAKIREDGSSIPKNQNQNLKTNVTELSSSYDFSRRFSLQAIVPFVDQEFTRLKNGSPDDGSEFGLGDVALYGQATAIQAIRGRIGVIWQFVIGVKLPTGDSSALKDEDEPEFAESAIHPHDIALGSGSADVPFATVLALSLNSWRFEGGLQYNLRTEGDESYQYSNDFRWNAGAAYVWDTQFGSIQPKFTMSGLTKSRDEYKGMDVKDSGLSEFLIGPAVEAQIGSRLKAELLVQVPVWFDNNGLQALQDHLVRIGLSYRL</sequence>
<accession>A0A7X9FT79</accession>
<dbReference type="EMBL" id="JAAZON010000507">
    <property type="protein sequence ID" value="NMC63706.1"/>
    <property type="molecule type" value="Genomic_DNA"/>
</dbReference>
<reference evidence="1 2" key="1">
    <citation type="journal article" date="2020" name="Biotechnol. Biofuels">
        <title>New insights from the biogas microbiome by comprehensive genome-resolved metagenomics of nearly 1600 species originating from multiple anaerobic digesters.</title>
        <authorList>
            <person name="Campanaro S."/>
            <person name="Treu L."/>
            <person name="Rodriguez-R L.M."/>
            <person name="Kovalovszki A."/>
            <person name="Ziels R.M."/>
            <person name="Maus I."/>
            <person name="Zhu X."/>
            <person name="Kougias P.G."/>
            <person name="Basile A."/>
            <person name="Luo G."/>
            <person name="Schluter A."/>
            <person name="Konstantinidis K.T."/>
            <person name="Angelidaki I."/>
        </authorList>
    </citation>
    <scope>NUCLEOTIDE SEQUENCE [LARGE SCALE GENOMIC DNA]</scope>
    <source>
        <strain evidence="1">AS27yjCOA_65</strain>
    </source>
</reference>
<name>A0A7X9FT79_9DELT</name>
<comment type="caution">
    <text evidence="1">The sequence shown here is derived from an EMBL/GenBank/DDBJ whole genome shotgun (WGS) entry which is preliminary data.</text>
</comment>
<evidence type="ECO:0000313" key="1">
    <source>
        <dbReference type="EMBL" id="NMC63706.1"/>
    </source>
</evidence>
<protein>
    <submittedName>
        <fullName evidence="1">Transporter</fullName>
    </submittedName>
</protein>
<dbReference type="Proteomes" id="UP000524246">
    <property type="component" value="Unassembled WGS sequence"/>
</dbReference>
<proteinExistence type="predicted"/>